<dbReference type="InterPro" id="IPR007695">
    <property type="entry name" value="DNA_mismatch_repair_MutS-lik_N"/>
</dbReference>
<evidence type="ECO:0000256" key="5">
    <source>
        <dbReference type="ARBA" id="ARBA00022840"/>
    </source>
</evidence>
<evidence type="ECO:0000256" key="2">
    <source>
        <dbReference type="ARBA" id="ARBA00021982"/>
    </source>
</evidence>
<evidence type="ECO:0000313" key="14">
    <source>
        <dbReference type="Proteomes" id="UP000059074"/>
    </source>
</evidence>
<dbReference type="InterPro" id="IPR045076">
    <property type="entry name" value="MutS"/>
</dbReference>
<evidence type="ECO:0000256" key="3">
    <source>
        <dbReference type="ARBA" id="ARBA00022741"/>
    </source>
</evidence>
<dbReference type="Pfam" id="PF05192">
    <property type="entry name" value="MutS_III"/>
    <property type="match status" value="1"/>
</dbReference>
<dbReference type="PANTHER" id="PTHR11361:SF34">
    <property type="entry name" value="DNA MISMATCH REPAIR PROTEIN MSH1, MITOCHONDRIAL"/>
    <property type="match status" value="1"/>
</dbReference>
<keyword evidence="7 9" id="KW-0234">DNA repair</keyword>
<dbReference type="SUPFAM" id="SSF48334">
    <property type="entry name" value="DNA repair protein MutS, domain III"/>
    <property type="match status" value="1"/>
</dbReference>
<dbReference type="PIRSF" id="PIRSF037677">
    <property type="entry name" value="DNA_mis_repair_Msh6"/>
    <property type="match status" value="1"/>
</dbReference>
<keyword evidence="5 9" id="KW-0067">ATP-binding</keyword>
<dbReference type="InterPro" id="IPR007861">
    <property type="entry name" value="DNA_mismatch_repair_MutS_clamp"/>
</dbReference>
<name>A0A109BE19_HYPSL</name>
<dbReference type="Pfam" id="PF05190">
    <property type="entry name" value="MutS_IV"/>
    <property type="match status" value="1"/>
</dbReference>
<evidence type="ECO:0000259" key="12">
    <source>
        <dbReference type="PROSITE" id="PS00486"/>
    </source>
</evidence>
<dbReference type="InterPro" id="IPR007860">
    <property type="entry name" value="DNA_mmatch_repair_MutS_con_dom"/>
</dbReference>
<dbReference type="Pfam" id="PF01624">
    <property type="entry name" value="MutS_I"/>
    <property type="match status" value="1"/>
</dbReference>
<keyword evidence="3 9" id="KW-0547">Nucleotide-binding</keyword>
<evidence type="ECO:0000256" key="7">
    <source>
        <dbReference type="ARBA" id="ARBA00023204"/>
    </source>
</evidence>
<dbReference type="OrthoDB" id="9802448at2"/>
<dbReference type="Proteomes" id="UP000059074">
    <property type="component" value="Unassembled WGS sequence"/>
</dbReference>
<dbReference type="FunFam" id="3.40.1170.10:FF:000001">
    <property type="entry name" value="DNA mismatch repair protein MutS"/>
    <property type="match status" value="1"/>
</dbReference>
<keyword evidence="6 9" id="KW-0238">DNA-binding</keyword>
<evidence type="ECO:0000313" key="13">
    <source>
        <dbReference type="EMBL" id="KWT67046.1"/>
    </source>
</evidence>
<evidence type="ECO:0000256" key="1">
    <source>
        <dbReference type="ARBA" id="ARBA00006271"/>
    </source>
</evidence>
<dbReference type="Gene3D" id="3.40.1170.10">
    <property type="entry name" value="DNA repair protein MutS, domain I"/>
    <property type="match status" value="1"/>
</dbReference>
<feature type="region of interest" description="Disordered" evidence="11">
    <location>
        <begin position="917"/>
        <end position="948"/>
    </location>
</feature>
<dbReference type="Gene3D" id="3.30.420.110">
    <property type="entry name" value="MutS, connector domain"/>
    <property type="match status" value="1"/>
</dbReference>
<reference evidence="13 14" key="1">
    <citation type="submission" date="2015-10" db="EMBL/GenBank/DDBJ databases">
        <title>Transcriptomic analysis of a linuron degrading triple-species bacterial consortium.</title>
        <authorList>
            <person name="Albers P."/>
        </authorList>
    </citation>
    <scope>NUCLEOTIDE SEQUENCE [LARGE SCALE GENOMIC DNA]</scope>
    <source>
        <strain evidence="13 14">WDL6</strain>
    </source>
</reference>
<dbReference type="NCBIfam" id="NF003810">
    <property type="entry name" value="PRK05399.1"/>
    <property type="match status" value="1"/>
</dbReference>
<dbReference type="InterPro" id="IPR027417">
    <property type="entry name" value="P-loop_NTPase"/>
</dbReference>
<dbReference type="InterPro" id="IPR016151">
    <property type="entry name" value="DNA_mismatch_repair_MutS_N"/>
</dbReference>
<dbReference type="GO" id="GO:0030983">
    <property type="term" value="F:mismatched DNA binding"/>
    <property type="evidence" value="ECO:0007669"/>
    <property type="project" value="InterPro"/>
</dbReference>
<keyword evidence="4 9" id="KW-0227">DNA damage</keyword>
<keyword evidence="14" id="KW-1185">Reference proteome</keyword>
<feature type="domain" description="DNA mismatch repair proteins mutS family" evidence="12">
    <location>
        <begin position="803"/>
        <end position="819"/>
    </location>
</feature>
<dbReference type="GO" id="GO:0006298">
    <property type="term" value="P:mismatch repair"/>
    <property type="evidence" value="ECO:0007669"/>
    <property type="project" value="UniProtKB-UniRule"/>
</dbReference>
<dbReference type="InterPro" id="IPR017261">
    <property type="entry name" value="DNA_mismatch_repair_MutS/MSH"/>
</dbReference>
<dbReference type="HAMAP" id="MF_00096">
    <property type="entry name" value="MutS"/>
    <property type="match status" value="1"/>
</dbReference>
<evidence type="ECO:0000256" key="8">
    <source>
        <dbReference type="ARBA" id="ARBA00024647"/>
    </source>
</evidence>
<dbReference type="SUPFAM" id="SSF53150">
    <property type="entry name" value="DNA repair protein MutS, domain II"/>
    <property type="match status" value="1"/>
</dbReference>
<dbReference type="SMART" id="SM00534">
    <property type="entry name" value="MUTSac"/>
    <property type="match status" value="1"/>
</dbReference>
<dbReference type="InterPro" id="IPR036187">
    <property type="entry name" value="DNA_mismatch_repair_MutS_sf"/>
</dbReference>
<dbReference type="Gene3D" id="1.10.1420.10">
    <property type="match status" value="2"/>
</dbReference>
<organism evidence="13 14">
    <name type="scientific">Hyphomicrobium sulfonivorans</name>
    <dbReference type="NCBI Taxonomy" id="121290"/>
    <lineage>
        <taxon>Bacteria</taxon>
        <taxon>Pseudomonadati</taxon>
        <taxon>Pseudomonadota</taxon>
        <taxon>Alphaproteobacteria</taxon>
        <taxon>Hyphomicrobiales</taxon>
        <taxon>Hyphomicrobiaceae</taxon>
        <taxon>Hyphomicrobium</taxon>
    </lineage>
</organism>
<dbReference type="PROSITE" id="PS00486">
    <property type="entry name" value="DNA_MISMATCH_REPAIR_2"/>
    <property type="match status" value="1"/>
</dbReference>
<proteinExistence type="inferred from homology"/>
<evidence type="ECO:0000256" key="6">
    <source>
        <dbReference type="ARBA" id="ARBA00023125"/>
    </source>
</evidence>
<dbReference type="Gene3D" id="6.10.140.430">
    <property type="match status" value="1"/>
</dbReference>
<evidence type="ECO:0000256" key="4">
    <source>
        <dbReference type="ARBA" id="ARBA00022763"/>
    </source>
</evidence>
<dbReference type="EMBL" id="LMTR01000066">
    <property type="protein sequence ID" value="KWT67046.1"/>
    <property type="molecule type" value="Genomic_DNA"/>
</dbReference>
<dbReference type="SUPFAM" id="SSF52540">
    <property type="entry name" value="P-loop containing nucleoside triphosphate hydrolases"/>
    <property type="match status" value="1"/>
</dbReference>
<dbReference type="Gene3D" id="3.40.50.300">
    <property type="entry name" value="P-loop containing nucleotide triphosphate hydrolases"/>
    <property type="match status" value="1"/>
</dbReference>
<dbReference type="AlphaFoldDB" id="A0A109BE19"/>
<gene>
    <name evidence="9" type="primary">mutS</name>
    <name evidence="13" type="ORF">APY04_2033</name>
</gene>
<dbReference type="GO" id="GO:0140664">
    <property type="term" value="F:ATP-dependent DNA damage sensor activity"/>
    <property type="evidence" value="ECO:0007669"/>
    <property type="project" value="InterPro"/>
</dbReference>
<evidence type="ECO:0000256" key="10">
    <source>
        <dbReference type="RuleBase" id="RU003756"/>
    </source>
</evidence>
<dbReference type="PANTHER" id="PTHR11361">
    <property type="entry name" value="DNA MISMATCH REPAIR PROTEIN MUTS FAMILY MEMBER"/>
    <property type="match status" value="1"/>
</dbReference>
<dbReference type="PATRIC" id="fig|121290.4.peg.1324"/>
<dbReference type="GO" id="GO:0003684">
    <property type="term" value="F:damaged DNA binding"/>
    <property type="evidence" value="ECO:0007669"/>
    <property type="project" value="UniProtKB-UniRule"/>
</dbReference>
<protein>
    <recommendedName>
        <fullName evidence="2 9">DNA mismatch repair protein MutS</fullName>
    </recommendedName>
</protein>
<evidence type="ECO:0000256" key="11">
    <source>
        <dbReference type="SAM" id="MobiDB-lite"/>
    </source>
</evidence>
<comment type="similarity">
    <text evidence="1 9 10">Belongs to the DNA mismatch repair MutS family.</text>
</comment>
<sequence>MAGKEAQAKQRTGAYLAAPATDDNSGFAEDQAGIGTVAEAATGDAASAVTHIAATGQPLTTPSAIADASPSMAQFLEIKAAHPDCLLWYRMGDFYELFFEDAAIAAACLGIVLTKRGKHAGQDIPMCGVPVHRADEYLQRLIRAGHRVAVAEQLEDPAEARKRGSKSVVRRDVVRLVTPGTITEEALLDAKVRNYLTALFRPPVQAVAGSGSAGSFALASVDISTGEMEVGEIAAADLPGELARLAPGEVITSDGVLADADVRGWIVRLGAAATPVPNAYFDSLGGEASLKKHLKVAELGGFGSFTRAELAALGAILKYIELTQMGQQPALRPPKRSGSDAILLIDAASRASLELVRSASGDRQGSLLSAIDRTVTGSGARELAARLASPLRDVARINARLDAVGYLIGQENLRADLRAALNAAPDIARATSRLSFGRGSPRDLAAVRDGLACAARCADLLENEASGIGLPEELQRIASEQRAVTPDLSAMLTDALVEDPPHLKRDGGFVRPGYRAELDDVRRLKEDGRGVIAGLEAKYVEQTGVKSLKVRHNNILGYFIEVTQGNAKPLLEEPLVSEFRHRQTMASAVRFTTVELSEIEGRIASASERALSLEQEIFADLARAIEASVDGLGRIAAALAELDATAALAELAREEDYVRPVVDNSRVFDIRGGRHPVVEQALRAAKAGAFIENDCVLSASGSISEDDTTQIAHASATTEHDGNIWLVTGPNMAGKSTFLRQNALIAVLAQMGAYVPARSATIGALDRLFSRVGASDDLARGRSTFMVEMVETAAILNQASDRSLVILDEIGRGTATFDGLSIAWATVEYLHDVLRARALFATHYHELTDLARRLAGVVNVTIDVREWQDDIVFLHKVKSGAADRSYGIQVAKLAGLPAGVVGRAREVLALLEKSERGKSSRNGGLDDLPLFAASQPATPPPQPAGPTALELALDVMQPDELTPRAALDAIYRLKMLRAERS</sequence>
<comment type="caution">
    <text evidence="13">The sequence shown here is derived from an EMBL/GenBank/DDBJ whole genome shotgun (WGS) entry which is preliminary data.</text>
</comment>
<dbReference type="InterPro" id="IPR036678">
    <property type="entry name" value="MutS_con_dom_sf"/>
</dbReference>
<dbReference type="InterPro" id="IPR000432">
    <property type="entry name" value="DNA_mismatch_repair_MutS_C"/>
</dbReference>
<dbReference type="STRING" id="121290.APY04_2033"/>
<feature type="binding site" evidence="9">
    <location>
        <begin position="729"/>
        <end position="736"/>
    </location>
    <ligand>
        <name>ATP</name>
        <dbReference type="ChEBI" id="CHEBI:30616"/>
    </ligand>
</feature>
<dbReference type="Pfam" id="PF00488">
    <property type="entry name" value="MutS_V"/>
    <property type="match status" value="1"/>
</dbReference>
<comment type="function">
    <text evidence="8 9">This protein is involved in the repair of mismatches in DNA. It is possible that it carries out the mismatch recognition step. This protein has a weak ATPase activity.</text>
</comment>
<dbReference type="GO" id="GO:0005829">
    <property type="term" value="C:cytosol"/>
    <property type="evidence" value="ECO:0007669"/>
    <property type="project" value="TreeGrafter"/>
</dbReference>
<dbReference type="Pfam" id="PF05188">
    <property type="entry name" value="MutS_II"/>
    <property type="match status" value="1"/>
</dbReference>
<dbReference type="InterPro" id="IPR007696">
    <property type="entry name" value="DNA_mismatch_repair_MutS_core"/>
</dbReference>
<dbReference type="CDD" id="cd03284">
    <property type="entry name" value="ABC_MutS1"/>
    <property type="match status" value="1"/>
</dbReference>
<accession>A0A109BE19</accession>
<dbReference type="InterPro" id="IPR005748">
    <property type="entry name" value="DNA_mismatch_repair_MutS"/>
</dbReference>
<dbReference type="SUPFAM" id="SSF55271">
    <property type="entry name" value="DNA repair protein MutS, domain I"/>
    <property type="match status" value="1"/>
</dbReference>
<dbReference type="SMART" id="SM00533">
    <property type="entry name" value="MUTSd"/>
    <property type="match status" value="1"/>
</dbReference>
<dbReference type="GO" id="GO:0005524">
    <property type="term" value="F:ATP binding"/>
    <property type="evidence" value="ECO:0007669"/>
    <property type="project" value="UniProtKB-UniRule"/>
</dbReference>
<evidence type="ECO:0000256" key="9">
    <source>
        <dbReference type="HAMAP-Rule" id="MF_00096"/>
    </source>
</evidence>
<dbReference type="NCBIfam" id="TIGR01070">
    <property type="entry name" value="mutS1"/>
    <property type="match status" value="1"/>
</dbReference>